<evidence type="ECO:0000256" key="8">
    <source>
        <dbReference type="ARBA" id="ARBA00023170"/>
    </source>
</evidence>
<keyword evidence="7" id="KW-0576">Peroxisome</keyword>
<dbReference type="Proteomes" id="UP000000267">
    <property type="component" value="Unassembled WGS sequence"/>
</dbReference>
<keyword evidence="8" id="KW-0675">Receptor</keyword>
<sequence>MEEISPTSLHLPGLQIFSSSQARRKPNVGMLGRHLDFPLGGYSSSGMVLGNDTTPVMDNNCFELETPVTKKLRNFTDWTTLTLHEASPGNDIAEKYEKCDSSPLDLIIQRIFEELPMSKNDQFFDEFQYAIITCPLLNDNNGVRFLFDVKKSILDFHKNKYTGHRRILKSFPTKFGRCLKLSSDNFQLTKTFHHSRTVLLSYKLINYIHSLKNSEESLILKNKFLTIILLCLYMSFQQELFHIQYIKYKTLLEVKIILNSLHRLDTIIHKYYNAYSEESIFRPINLNLNNQIDNNSNLSNIEVLLSSCLDILFYNFKNFTNEMLQLINIDELGKFCDIYKIHFNELYDLLRKSQTTIKGKLLRSEILQKFFLCCLLSLNNTNVSINQHVRSSLTKIFNDSFLNQPEPKQQLKLEKTAIILKQVKRVIELLASTLNANKYLLVSIIEDTPPPSSKLHLKNTSKDIENVPLTSFINRLVELERSILRIDPNDLGRHQFDVTNELQSLLRKWENITSLEGCNNRFAETKKIRTINNRFSIDIRGSERNGILTTDIDIKNIEDNETDFLVDSECTSISQGCLVCNNYNEDCDCDHNTLKESFEISKENYENKDLGDKFGCITNSFTKGLRKLSDEELKRKLDEKILSLAAENIKGKEKLRDQKSFELLKDISRKQSLNCLQPSSHDNDNDNDDKENLWSRTPKHTQLSSEDSIPVIYRIRELLQSRS</sequence>
<dbReference type="InParanoid" id="A7TIN5"/>
<evidence type="ECO:0000259" key="11">
    <source>
        <dbReference type="Pfam" id="PF12632"/>
    </source>
</evidence>
<keyword evidence="13" id="KW-1185">Reference proteome</keyword>
<keyword evidence="5" id="KW-1133">Transmembrane helix</keyword>
<feature type="region of interest" description="Disordered" evidence="10">
    <location>
        <begin position="675"/>
        <end position="702"/>
    </location>
</feature>
<dbReference type="GO" id="GO:0017022">
    <property type="term" value="F:myosin binding"/>
    <property type="evidence" value="ECO:0007669"/>
    <property type="project" value="InterPro"/>
</dbReference>
<accession>A7TIN5</accession>
<dbReference type="PRINTS" id="PR02104">
    <property type="entry name" value="INPROXISOME2"/>
</dbReference>
<comment type="similarity">
    <text evidence="2">Belongs to the INP2 family.</text>
</comment>
<evidence type="ECO:0000313" key="12">
    <source>
        <dbReference type="EMBL" id="EDO17827.1"/>
    </source>
</evidence>
<dbReference type="EMBL" id="DS480397">
    <property type="protein sequence ID" value="EDO17827.1"/>
    <property type="molecule type" value="Genomic_DNA"/>
</dbReference>
<dbReference type="InterPro" id="IPR026859">
    <property type="entry name" value="Myosin-bd"/>
</dbReference>
<evidence type="ECO:0000256" key="10">
    <source>
        <dbReference type="SAM" id="MobiDB-lite"/>
    </source>
</evidence>
<keyword evidence="6" id="KW-0472">Membrane</keyword>
<dbReference type="OMA" id="FQYTIIA"/>
<name>A7TIN5_VANPO</name>
<dbReference type="HOGENOM" id="CLU_024345_0_0_1"/>
<dbReference type="FunCoup" id="A7TIN5">
    <property type="interactions" value="128"/>
</dbReference>
<dbReference type="RefSeq" id="XP_001645685.1">
    <property type="nucleotide sequence ID" value="XM_001645635.1"/>
</dbReference>
<keyword evidence="4" id="KW-0812">Transmembrane</keyword>
<gene>
    <name evidence="12" type="ORF">Kpol_1043p17</name>
</gene>
<feature type="domain" description="Myosin-binding" evidence="11">
    <location>
        <begin position="219"/>
        <end position="392"/>
    </location>
</feature>
<comment type="subcellular location">
    <subcellularLocation>
        <location evidence="1">Peroxisome membrane</location>
        <topology evidence="1">Single-pass membrane protein</topology>
    </subcellularLocation>
</comment>
<dbReference type="KEGG" id="vpo:Kpol_1043p17"/>
<dbReference type="GO" id="GO:0045033">
    <property type="term" value="P:peroxisome inheritance"/>
    <property type="evidence" value="ECO:0007669"/>
    <property type="project" value="InterPro"/>
</dbReference>
<protein>
    <recommendedName>
        <fullName evidence="3">Inheritance of peroxisomes protein 2</fullName>
    </recommendedName>
</protein>
<evidence type="ECO:0000256" key="7">
    <source>
        <dbReference type="ARBA" id="ARBA00023140"/>
    </source>
</evidence>
<dbReference type="GeneID" id="5546081"/>
<evidence type="ECO:0000256" key="9">
    <source>
        <dbReference type="ARBA" id="ARBA00023180"/>
    </source>
</evidence>
<dbReference type="GO" id="GO:0005778">
    <property type="term" value="C:peroxisomal membrane"/>
    <property type="evidence" value="ECO:0007669"/>
    <property type="project" value="UniProtKB-SubCell"/>
</dbReference>
<evidence type="ECO:0000313" key="13">
    <source>
        <dbReference type="Proteomes" id="UP000000267"/>
    </source>
</evidence>
<evidence type="ECO:0000256" key="5">
    <source>
        <dbReference type="ARBA" id="ARBA00022989"/>
    </source>
</evidence>
<evidence type="ECO:0000256" key="6">
    <source>
        <dbReference type="ARBA" id="ARBA00023136"/>
    </source>
</evidence>
<dbReference type="STRING" id="436907.A7TIN5"/>
<reference evidence="12 13" key="1">
    <citation type="journal article" date="2007" name="Proc. Natl. Acad. Sci. U.S.A.">
        <title>Independent sorting-out of thousands of duplicated gene pairs in two yeast species descended from a whole-genome duplication.</title>
        <authorList>
            <person name="Scannell D.R."/>
            <person name="Frank A.C."/>
            <person name="Conant G.C."/>
            <person name="Byrne K.P."/>
            <person name="Woolfit M."/>
            <person name="Wolfe K.H."/>
        </authorList>
    </citation>
    <scope>NUCLEOTIDE SEQUENCE [LARGE SCALE GENOMIC DNA]</scope>
    <source>
        <strain evidence="13">ATCC 22028 / DSM 70294 / BCRC 21397 / CBS 2163 / NBRC 10782 / NRRL Y-8283 / UCD 57-17</strain>
    </source>
</reference>
<evidence type="ECO:0000256" key="1">
    <source>
        <dbReference type="ARBA" id="ARBA00004549"/>
    </source>
</evidence>
<dbReference type="PhylomeDB" id="A7TIN5"/>
<dbReference type="AlphaFoldDB" id="A7TIN5"/>
<organism evidence="13">
    <name type="scientific">Vanderwaltozyma polyspora (strain ATCC 22028 / DSM 70294 / BCRC 21397 / CBS 2163 / NBRC 10782 / NRRL Y-8283 / UCD 57-17)</name>
    <name type="common">Kluyveromyces polysporus</name>
    <dbReference type="NCBI Taxonomy" id="436907"/>
    <lineage>
        <taxon>Eukaryota</taxon>
        <taxon>Fungi</taxon>
        <taxon>Dikarya</taxon>
        <taxon>Ascomycota</taxon>
        <taxon>Saccharomycotina</taxon>
        <taxon>Saccharomycetes</taxon>
        <taxon>Saccharomycetales</taxon>
        <taxon>Saccharomycetaceae</taxon>
        <taxon>Vanderwaltozyma</taxon>
    </lineage>
</organism>
<proteinExistence type="inferred from homology"/>
<keyword evidence="9" id="KW-0325">Glycoprotein</keyword>
<dbReference type="OrthoDB" id="4045067at2759"/>
<evidence type="ECO:0000256" key="3">
    <source>
        <dbReference type="ARBA" id="ARBA00021399"/>
    </source>
</evidence>
<dbReference type="InterPro" id="IPR026235">
    <property type="entry name" value="INP2"/>
</dbReference>
<dbReference type="eggNOG" id="ENOG502QR0E">
    <property type="taxonomic scope" value="Eukaryota"/>
</dbReference>
<evidence type="ECO:0000256" key="2">
    <source>
        <dbReference type="ARBA" id="ARBA00007231"/>
    </source>
</evidence>
<dbReference type="Pfam" id="PF12632">
    <property type="entry name" value="Vezatin"/>
    <property type="match status" value="1"/>
</dbReference>
<evidence type="ECO:0000256" key="4">
    <source>
        <dbReference type="ARBA" id="ARBA00022692"/>
    </source>
</evidence>